<dbReference type="OrthoDB" id="9814580at2"/>
<protein>
    <recommendedName>
        <fullName evidence="10">L-threonylcarbamoyladenylate synthase</fullName>
        <ecNumber evidence="3">2.7.7.87</ecNumber>
    </recommendedName>
    <alternativeName>
        <fullName evidence="10">L-threonylcarbamoyladenylate synthase</fullName>
    </alternativeName>
</protein>
<dbReference type="Pfam" id="PF01300">
    <property type="entry name" value="Sua5_yciO_yrdC"/>
    <property type="match status" value="1"/>
</dbReference>
<dbReference type="PROSITE" id="PS51163">
    <property type="entry name" value="YRDC"/>
    <property type="match status" value="1"/>
</dbReference>
<evidence type="ECO:0000256" key="4">
    <source>
        <dbReference type="ARBA" id="ARBA00022490"/>
    </source>
</evidence>
<keyword evidence="8" id="KW-0547">Nucleotide-binding</keyword>
<evidence type="ECO:0000256" key="1">
    <source>
        <dbReference type="ARBA" id="ARBA00004496"/>
    </source>
</evidence>
<dbReference type="InterPro" id="IPR006070">
    <property type="entry name" value="Sua5-like_dom"/>
</dbReference>
<dbReference type="GO" id="GO:0005737">
    <property type="term" value="C:cytoplasm"/>
    <property type="evidence" value="ECO:0007669"/>
    <property type="project" value="UniProtKB-SubCell"/>
</dbReference>
<reference evidence="13 14" key="1">
    <citation type="submission" date="2019-06" db="EMBL/GenBank/DDBJ databases">
        <title>Persicimonas caeni gen. nov., sp. nov., a predatory bacterium isolated from solar saltern.</title>
        <authorList>
            <person name="Wang S."/>
        </authorList>
    </citation>
    <scope>NUCLEOTIDE SEQUENCE [LARGE SCALE GENOMIC DNA]</scope>
    <source>
        <strain evidence="13 14">YN101</strain>
    </source>
</reference>
<keyword evidence="5" id="KW-0808">Transferase</keyword>
<organism evidence="13 14">
    <name type="scientific">Persicimonas caeni</name>
    <dbReference type="NCBI Taxonomy" id="2292766"/>
    <lineage>
        <taxon>Bacteria</taxon>
        <taxon>Deltaproteobacteria</taxon>
        <taxon>Bradymonadales</taxon>
        <taxon>Bradymonadaceae</taxon>
        <taxon>Persicimonas</taxon>
    </lineage>
</organism>
<dbReference type="PANTHER" id="PTHR17490">
    <property type="entry name" value="SUA5"/>
    <property type="match status" value="1"/>
</dbReference>
<comment type="catalytic activity">
    <reaction evidence="11">
        <text>L-threonine + hydrogencarbonate + ATP = L-threonylcarbamoyladenylate + diphosphate + H2O</text>
        <dbReference type="Rhea" id="RHEA:36407"/>
        <dbReference type="ChEBI" id="CHEBI:15377"/>
        <dbReference type="ChEBI" id="CHEBI:17544"/>
        <dbReference type="ChEBI" id="CHEBI:30616"/>
        <dbReference type="ChEBI" id="CHEBI:33019"/>
        <dbReference type="ChEBI" id="CHEBI:57926"/>
        <dbReference type="ChEBI" id="CHEBI:73682"/>
        <dbReference type="EC" id="2.7.7.87"/>
    </reaction>
</comment>
<evidence type="ECO:0000313" key="14">
    <source>
        <dbReference type="Proteomes" id="UP000315995"/>
    </source>
</evidence>
<accession>A0A4Y6PMZ7</accession>
<evidence type="ECO:0000256" key="11">
    <source>
        <dbReference type="ARBA" id="ARBA00048366"/>
    </source>
</evidence>
<evidence type="ECO:0000256" key="7">
    <source>
        <dbReference type="ARBA" id="ARBA00022695"/>
    </source>
</evidence>
<evidence type="ECO:0000256" key="10">
    <source>
        <dbReference type="ARBA" id="ARBA00029774"/>
    </source>
</evidence>
<dbReference type="EC" id="2.7.7.87" evidence="3"/>
<evidence type="ECO:0000256" key="3">
    <source>
        <dbReference type="ARBA" id="ARBA00012584"/>
    </source>
</evidence>
<evidence type="ECO:0000256" key="6">
    <source>
        <dbReference type="ARBA" id="ARBA00022694"/>
    </source>
</evidence>
<keyword evidence="6" id="KW-0819">tRNA processing</keyword>
<sequence>MDIIKYDEATNSSDKLQHIVNVLEDGGVVCLPCNGKYRLIADLADEAAVMGVMQAKRRVSKAPSLVFVADEKMLDDVADDIDPKARQLIKSLWPGPLTIRFDARRDLPRDVRKILVKATGKVGIRIPDDEFCHKIVEKLGRPIYVSSANKENKHGETSPAQIRQNFFGRIGLFIDAGDLNAGPSSTVVEVKNGEVKVVRDGHVPAEKITETLSA</sequence>
<dbReference type="PANTHER" id="PTHR17490:SF16">
    <property type="entry name" value="THREONYLCARBAMOYL-AMP SYNTHASE"/>
    <property type="match status" value="1"/>
</dbReference>
<accession>A0A5B8XYB1</accession>
<evidence type="ECO:0000256" key="9">
    <source>
        <dbReference type="ARBA" id="ARBA00022840"/>
    </source>
</evidence>
<keyword evidence="4" id="KW-0963">Cytoplasm</keyword>
<dbReference type="NCBIfam" id="TIGR00057">
    <property type="entry name" value="L-threonylcarbamoyladenylate synthase"/>
    <property type="match status" value="1"/>
</dbReference>
<evidence type="ECO:0000256" key="5">
    <source>
        <dbReference type="ARBA" id="ARBA00022679"/>
    </source>
</evidence>
<dbReference type="GO" id="GO:0005524">
    <property type="term" value="F:ATP binding"/>
    <property type="evidence" value="ECO:0007669"/>
    <property type="project" value="UniProtKB-KW"/>
</dbReference>
<dbReference type="GO" id="GO:0006450">
    <property type="term" value="P:regulation of translational fidelity"/>
    <property type="evidence" value="ECO:0007669"/>
    <property type="project" value="TreeGrafter"/>
</dbReference>
<dbReference type="GO" id="GO:0008033">
    <property type="term" value="P:tRNA processing"/>
    <property type="evidence" value="ECO:0007669"/>
    <property type="project" value="UniProtKB-KW"/>
</dbReference>
<comment type="similarity">
    <text evidence="2">Belongs to the SUA5 family.</text>
</comment>
<dbReference type="InterPro" id="IPR050156">
    <property type="entry name" value="TC-AMP_synthase_SUA5"/>
</dbReference>
<evidence type="ECO:0000313" key="13">
    <source>
        <dbReference type="EMBL" id="QDG49681.1"/>
    </source>
</evidence>
<evidence type="ECO:0000256" key="8">
    <source>
        <dbReference type="ARBA" id="ARBA00022741"/>
    </source>
</evidence>
<keyword evidence="14" id="KW-1185">Reference proteome</keyword>
<dbReference type="InterPro" id="IPR017945">
    <property type="entry name" value="DHBP_synth_RibB-like_a/b_dom"/>
</dbReference>
<dbReference type="GO" id="GO:0000049">
    <property type="term" value="F:tRNA binding"/>
    <property type="evidence" value="ECO:0007669"/>
    <property type="project" value="TreeGrafter"/>
</dbReference>
<dbReference type="GO" id="GO:0003725">
    <property type="term" value="F:double-stranded RNA binding"/>
    <property type="evidence" value="ECO:0007669"/>
    <property type="project" value="InterPro"/>
</dbReference>
<dbReference type="AlphaFoldDB" id="A0A4Y6PMZ7"/>
<comment type="subcellular location">
    <subcellularLocation>
        <location evidence="1">Cytoplasm</location>
    </subcellularLocation>
</comment>
<dbReference type="EMBL" id="CP041186">
    <property type="protein sequence ID" value="QDG49681.1"/>
    <property type="molecule type" value="Genomic_DNA"/>
</dbReference>
<dbReference type="Gene3D" id="3.90.870.10">
    <property type="entry name" value="DHBP synthase"/>
    <property type="match status" value="1"/>
</dbReference>
<feature type="domain" description="YrdC-like" evidence="12">
    <location>
        <begin position="13"/>
        <end position="203"/>
    </location>
</feature>
<name>A0A4Y6PMZ7_PERCE</name>
<evidence type="ECO:0000256" key="2">
    <source>
        <dbReference type="ARBA" id="ARBA00007663"/>
    </source>
</evidence>
<dbReference type="SUPFAM" id="SSF55821">
    <property type="entry name" value="YrdC/RibB"/>
    <property type="match status" value="1"/>
</dbReference>
<proteinExistence type="inferred from homology"/>
<dbReference type="RefSeq" id="WP_141196178.1">
    <property type="nucleotide sequence ID" value="NZ_CP041186.1"/>
</dbReference>
<evidence type="ECO:0000259" key="12">
    <source>
        <dbReference type="PROSITE" id="PS51163"/>
    </source>
</evidence>
<keyword evidence="9" id="KW-0067">ATP-binding</keyword>
<dbReference type="GO" id="GO:0061710">
    <property type="term" value="F:L-threonylcarbamoyladenylate synthase"/>
    <property type="evidence" value="ECO:0007669"/>
    <property type="project" value="UniProtKB-EC"/>
</dbReference>
<dbReference type="Proteomes" id="UP000315995">
    <property type="component" value="Chromosome"/>
</dbReference>
<keyword evidence="7" id="KW-0548">Nucleotidyltransferase</keyword>
<gene>
    <name evidence="13" type="ORF">FIV42_02675</name>
</gene>